<organism evidence="1 2">
    <name type="scientific">Daphnia galeata</name>
    <dbReference type="NCBI Taxonomy" id="27404"/>
    <lineage>
        <taxon>Eukaryota</taxon>
        <taxon>Metazoa</taxon>
        <taxon>Ecdysozoa</taxon>
        <taxon>Arthropoda</taxon>
        <taxon>Crustacea</taxon>
        <taxon>Branchiopoda</taxon>
        <taxon>Diplostraca</taxon>
        <taxon>Cladocera</taxon>
        <taxon>Anomopoda</taxon>
        <taxon>Daphniidae</taxon>
        <taxon>Daphnia</taxon>
    </lineage>
</organism>
<dbReference type="InterPro" id="IPR019375">
    <property type="entry name" value="Ribosomal_bS1m"/>
</dbReference>
<dbReference type="Pfam" id="PF10246">
    <property type="entry name" value="MRP-S35"/>
    <property type="match status" value="1"/>
</dbReference>
<gene>
    <name evidence="1" type="ORF">DGAL_LOCUS8030</name>
</gene>
<reference evidence="1" key="1">
    <citation type="submission" date="2021-11" db="EMBL/GenBank/DDBJ databases">
        <authorList>
            <person name="Schell T."/>
        </authorList>
    </citation>
    <scope>NUCLEOTIDE SEQUENCE</scope>
    <source>
        <strain evidence="1">M5</strain>
    </source>
</reference>
<dbReference type="OrthoDB" id="6020229at2759"/>
<proteinExistence type="predicted"/>
<accession>A0A8J2WN09</accession>
<dbReference type="AlphaFoldDB" id="A0A8J2WN09"/>
<keyword evidence="2" id="KW-1185">Reference proteome</keyword>
<dbReference type="GO" id="GO:0005763">
    <property type="term" value="C:mitochondrial small ribosomal subunit"/>
    <property type="evidence" value="ECO:0007669"/>
    <property type="project" value="TreeGrafter"/>
</dbReference>
<dbReference type="Proteomes" id="UP000789390">
    <property type="component" value="Unassembled WGS sequence"/>
</dbReference>
<evidence type="ECO:0000313" key="1">
    <source>
        <dbReference type="EMBL" id="CAH0105073.1"/>
    </source>
</evidence>
<sequence>MTTDDMAIWRSESRMLKLFTSSSCLEEMQKFVRQTLRSAGRTSIPSVRNLSDIAPQRNNLVNTNRSDLNEQEKSYIPNYKSLSGFGKAYTKFSKLTSNSLLDEPDEKFATLLRHSKLIQLGDPQGKIVEGKIIQVVGNDLYIEFGGKFQCVCVKPITNESDYVRGSRVRLRLQELELSTKFLGASQEITLREADALLLGLVRTPGQK</sequence>
<dbReference type="PANTHER" id="PTHR13447:SF2">
    <property type="entry name" value="SMALL RIBOSOMAL SUBUNIT PROTEIN BS1M"/>
    <property type="match status" value="1"/>
</dbReference>
<name>A0A8J2WN09_9CRUS</name>
<protein>
    <recommendedName>
        <fullName evidence="3">28S ribosomal protein S28, mitochondrial</fullName>
    </recommendedName>
</protein>
<dbReference type="EMBL" id="CAKKLH010000168">
    <property type="protein sequence ID" value="CAH0105073.1"/>
    <property type="molecule type" value="Genomic_DNA"/>
</dbReference>
<dbReference type="PANTHER" id="PTHR13447">
    <property type="entry name" value="MITOCHONDRIAL 28S RIBOSOMAL PROTEIN S28"/>
    <property type="match status" value="1"/>
</dbReference>
<evidence type="ECO:0000313" key="2">
    <source>
        <dbReference type="Proteomes" id="UP000789390"/>
    </source>
</evidence>
<evidence type="ECO:0008006" key="3">
    <source>
        <dbReference type="Google" id="ProtNLM"/>
    </source>
</evidence>
<comment type="caution">
    <text evidence="1">The sequence shown here is derived from an EMBL/GenBank/DDBJ whole genome shotgun (WGS) entry which is preliminary data.</text>
</comment>